<comment type="caution">
    <text evidence="4">The sequence shown here is derived from an EMBL/GenBank/DDBJ whole genome shotgun (WGS) entry which is preliminary data.</text>
</comment>
<dbReference type="EMBL" id="BAAACG010000010">
    <property type="protein sequence ID" value="GAA0742562.1"/>
    <property type="molecule type" value="Genomic_DNA"/>
</dbReference>
<keyword evidence="1" id="KW-0560">Oxidoreductase</keyword>
<dbReference type="InterPro" id="IPR018211">
    <property type="entry name" value="ADH_Fe_CS"/>
</dbReference>
<dbReference type="Gene3D" id="3.40.50.1970">
    <property type="match status" value="1"/>
</dbReference>
<accession>A0ABN1JLX4</accession>
<dbReference type="SUPFAM" id="SSF56796">
    <property type="entry name" value="Dehydroquinate synthase-like"/>
    <property type="match status" value="1"/>
</dbReference>
<evidence type="ECO:0000259" key="3">
    <source>
        <dbReference type="Pfam" id="PF25137"/>
    </source>
</evidence>
<evidence type="ECO:0000259" key="2">
    <source>
        <dbReference type="Pfam" id="PF00465"/>
    </source>
</evidence>
<evidence type="ECO:0000256" key="1">
    <source>
        <dbReference type="ARBA" id="ARBA00023002"/>
    </source>
</evidence>
<proteinExistence type="predicted"/>
<dbReference type="InterPro" id="IPR001670">
    <property type="entry name" value="ADH_Fe/GldA"/>
</dbReference>
<name>A0ABN1JLX4_9CLOT</name>
<dbReference type="Pfam" id="PF25137">
    <property type="entry name" value="ADH_Fe_C"/>
    <property type="match status" value="1"/>
</dbReference>
<dbReference type="RefSeq" id="WP_343762008.1">
    <property type="nucleotide sequence ID" value="NZ_BAAACG010000010.1"/>
</dbReference>
<feature type="domain" description="Alcohol dehydrogenase iron-type/glycerol dehydrogenase GldA" evidence="2">
    <location>
        <begin position="13"/>
        <end position="182"/>
    </location>
</feature>
<dbReference type="CDD" id="cd08551">
    <property type="entry name" value="Fe-ADH"/>
    <property type="match status" value="1"/>
</dbReference>
<dbReference type="PANTHER" id="PTHR11496">
    <property type="entry name" value="ALCOHOL DEHYDROGENASE"/>
    <property type="match status" value="1"/>
</dbReference>
<dbReference type="InterPro" id="IPR039697">
    <property type="entry name" value="Alcohol_dehydrogenase_Fe"/>
</dbReference>
<evidence type="ECO:0000313" key="4">
    <source>
        <dbReference type="EMBL" id="GAA0742562.1"/>
    </source>
</evidence>
<gene>
    <name evidence="4" type="primary">gbsB</name>
    <name evidence="4" type="ORF">GCM10008906_25250</name>
</gene>
<sequence length="391" mass="42698">MNNISQFSFLLSTKIEFGVGKSKNICKYIKELNGKKVMIVTDKVLLKLGIVDPIISSLKENNVSYIVFDEVEPDPKCELIDRASKLCRESSVDLIIAVGGGSSIDSAKGISVVASNGNSSYDYLDGRGEEKKEILKQPIPIIAIPTTSGTGSEVSQYSVITNNKIKDSISSELIYPKIAVIDASFMEKLPSKVTAYTGLDVLGHAIESYISNIENKFTDLLALEAIKLVFENLKQCVNNPTIEGRNNMAFAAMLAGTSMSHCGAALAHAMGCPLSGHCNVPHGLSVGLLQIPTIVNNKDKSKDKFKEILNYIDSSTKGISPEESVEMLINKIRDLLKDINVEEVIKLENVTDETIDNMTEDAINHGCSTLNPQKNDKEAIKKIYMNLIKAY</sequence>
<reference evidence="4 5" key="1">
    <citation type="journal article" date="2019" name="Int. J. Syst. Evol. Microbiol.">
        <title>The Global Catalogue of Microorganisms (GCM) 10K type strain sequencing project: providing services to taxonomists for standard genome sequencing and annotation.</title>
        <authorList>
            <consortium name="The Broad Institute Genomics Platform"/>
            <consortium name="The Broad Institute Genome Sequencing Center for Infectious Disease"/>
            <person name="Wu L."/>
            <person name="Ma J."/>
        </authorList>
    </citation>
    <scope>NUCLEOTIDE SEQUENCE [LARGE SCALE GENOMIC DNA]</scope>
    <source>
        <strain evidence="4 5">JCM 1407</strain>
    </source>
</reference>
<dbReference type="PROSITE" id="PS00913">
    <property type="entry name" value="ADH_IRON_1"/>
    <property type="match status" value="1"/>
</dbReference>
<dbReference type="Proteomes" id="UP001501510">
    <property type="component" value="Unassembled WGS sequence"/>
</dbReference>
<organism evidence="4 5">
    <name type="scientific">Clostridium oceanicum</name>
    <dbReference type="NCBI Taxonomy" id="1543"/>
    <lineage>
        <taxon>Bacteria</taxon>
        <taxon>Bacillati</taxon>
        <taxon>Bacillota</taxon>
        <taxon>Clostridia</taxon>
        <taxon>Eubacteriales</taxon>
        <taxon>Clostridiaceae</taxon>
        <taxon>Clostridium</taxon>
    </lineage>
</organism>
<dbReference type="Pfam" id="PF00465">
    <property type="entry name" value="Fe-ADH"/>
    <property type="match status" value="1"/>
</dbReference>
<dbReference type="Gene3D" id="1.20.1090.10">
    <property type="entry name" value="Dehydroquinate synthase-like - alpha domain"/>
    <property type="match status" value="1"/>
</dbReference>
<evidence type="ECO:0000313" key="5">
    <source>
        <dbReference type="Proteomes" id="UP001501510"/>
    </source>
</evidence>
<protein>
    <submittedName>
        <fullName evidence="4">Choline dehydrogenase</fullName>
    </submittedName>
</protein>
<dbReference type="PANTHER" id="PTHR11496:SF83">
    <property type="entry name" value="HYDROXYACID-OXOACID TRANSHYDROGENASE, MITOCHONDRIAL"/>
    <property type="match status" value="1"/>
</dbReference>
<feature type="domain" description="Fe-containing alcohol dehydrogenase-like C-terminal" evidence="3">
    <location>
        <begin position="194"/>
        <end position="386"/>
    </location>
</feature>
<keyword evidence="5" id="KW-1185">Reference proteome</keyword>
<dbReference type="InterPro" id="IPR056798">
    <property type="entry name" value="ADH_Fe_C"/>
</dbReference>